<evidence type="ECO:0000313" key="6">
    <source>
        <dbReference type="Proteomes" id="UP000467379"/>
    </source>
</evidence>
<feature type="domain" description="ChsH2 rubredoxin-like zinc ribbon" evidence="2">
    <location>
        <begin position="21"/>
        <end position="45"/>
    </location>
</feature>
<dbReference type="Pfam" id="PF12172">
    <property type="entry name" value="zf-ChsH2"/>
    <property type="match status" value="1"/>
</dbReference>
<dbReference type="RefSeq" id="WP_083130788.1">
    <property type="nucleotide sequence ID" value="NZ_AP022607.1"/>
</dbReference>
<dbReference type="Pfam" id="PF01796">
    <property type="entry name" value="OB_ChsH2_C"/>
    <property type="match status" value="1"/>
</dbReference>
<proteinExistence type="predicted"/>
<dbReference type="SUPFAM" id="SSF50249">
    <property type="entry name" value="Nucleic acid-binding proteins"/>
    <property type="match status" value="1"/>
</dbReference>
<dbReference type="AlphaFoldDB" id="A0A7I7WB98"/>
<geneLocation type="plasmid" evidence="3 6">
    <name>pJCM12687</name>
</geneLocation>
<organism evidence="4 5">
    <name type="scientific">Mycobacterium branderi</name>
    <dbReference type="NCBI Taxonomy" id="43348"/>
    <lineage>
        <taxon>Bacteria</taxon>
        <taxon>Bacillati</taxon>
        <taxon>Actinomycetota</taxon>
        <taxon>Actinomycetes</taxon>
        <taxon>Mycobacteriales</taxon>
        <taxon>Mycobacteriaceae</taxon>
        <taxon>Mycobacterium</taxon>
    </lineage>
</organism>
<dbReference type="InterPro" id="IPR012340">
    <property type="entry name" value="NA-bd_OB-fold"/>
</dbReference>
<sequence>MTNPALLAPIPVPDPDSAPFWNALMDGKLMLCRCDDTGKWIHPPLERSRFTGGPVHFEQVSGAGTIFSYIVVRQPLVPGRMPPYVIGIVELAEQPGLRISAVIAADPAAVRIGQPVTMRIVDLGEGGYRVPEFVPADADGS</sequence>
<evidence type="ECO:0008006" key="7">
    <source>
        <dbReference type="Google" id="ProtNLM"/>
    </source>
</evidence>
<dbReference type="EMBL" id="AP022607">
    <property type="protein sequence ID" value="BBZ14879.1"/>
    <property type="molecule type" value="Genomic_DNA"/>
</dbReference>
<evidence type="ECO:0000259" key="2">
    <source>
        <dbReference type="Pfam" id="PF12172"/>
    </source>
</evidence>
<dbReference type="OrthoDB" id="4560079at2"/>
<dbReference type="PANTHER" id="PTHR34075">
    <property type="entry name" value="BLR3430 PROTEIN"/>
    <property type="match status" value="1"/>
</dbReference>
<protein>
    <recommendedName>
        <fullName evidence="7">DNA-binding protein</fullName>
    </recommendedName>
</protein>
<dbReference type="Proteomes" id="UP000192441">
    <property type="component" value="Unassembled WGS sequence"/>
</dbReference>
<gene>
    <name evidence="4" type="ORF">BST20_07545</name>
    <name evidence="3" type="ORF">MBRA_50740</name>
</gene>
<name>A0A7I7WB98_9MYCO</name>
<reference evidence="4 5" key="1">
    <citation type="submission" date="2016-12" db="EMBL/GenBank/DDBJ databases">
        <title>The new phylogeny of genus Mycobacterium.</title>
        <authorList>
            <person name="Tortoli E."/>
            <person name="Trovato A."/>
            <person name="Cirillo D.M."/>
        </authorList>
    </citation>
    <scope>NUCLEOTIDE SEQUENCE [LARGE SCALE GENOMIC DNA]</scope>
    <source>
        <strain evidence="4 5">DSM 44624</strain>
    </source>
</reference>
<reference evidence="3 6" key="2">
    <citation type="journal article" date="2019" name="Emerg. Microbes Infect.">
        <title>Comprehensive subspecies identification of 175 nontuberculous mycobacteria species based on 7547 genomic profiles.</title>
        <authorList>
            <person name="Matsumoto Y."/>
            <person name="Kinjo T."/>
            <person name="Motooka D."/>
            <person name="Nabeya D."/>
            <person name="Jung N."/>
            <person name="Uechi K."/>
            <person name="Horii T."/>
            <person name="Iida T."/>
            <person name="Fujita J."/>
            <person name="Nakamura S."/>
        </authorList>
    </citation>
    <scope>NUCLEOTIDE SEQUENCE [LARGE SCALE GENOMIC DNA]</scope>
    <source>
        <strain evidence="3 6">JCM 12687</strain>
        <plasmid evidence="3">pJCM12687</plasmid>
    </source>
</reference>
<keyword evidence="6" id="KW-1185">Reference proteome</keyword>
<evidence type="ECO:0000313" key="3">
    <source>
        <dbReference type="EMBL" id="BBZ14879.1"/>
    </source>
</evidence>
<evidence type="ECO:0000313" key="4">
    <source>
        <dbReference type="EMBL" id="ORA40377.1"/>
    </source>
</evidence>
<feature type="domain" description="ChsH2 C-terminal OB-fold" evidence="1">
    <location>
        <begin position="59"/>
        <end position="120"/>
    </location>
</feature>
<dbReference type="EMBL" id="MVHM01000002">
    <property type="protein sequence ID" value="ORA40377.1"/>
    <property type="molecule type" value="Genomic_DNA"/>
</dbReference>
<accession>A0A7I7WB98</accession>
<evidence type="ECO:0000313" key="5">
    <source>
        <dbReference type="Proteomes" id="UP000192441"/>
    </source>
</evidence>
<dbReference type="InterPro" id="IPR002878">
    <property type="entry name" value="ChsH2_C"/>
</dbReference>
<dbReference type="InterPro" id="IPR052513">
    <property type="entry name" value="Thioester_dehydratase-like"/>
</dbReference>
<evidence type="ECO:0000259" key="1">
    <source>
        <dbReference type="Pfam" id="PF01796"/>
    </source>
</evidence>
<keyword evidence="3" id="KW-0614">Plasmid</keyword>
<dbReference type="Proteomes" id="UP000467379">
    <property type="component" value="Plasmid pJCM12687"/>
</dbReference>
<dbReference type="InterPro" id="IPR022002">
    <property type="entry name" value="ChsH2_Znr"/>
</dbReference>
<dbReference type="PANTHER" id="PTHR34075:SF5">
    <property type="entry name" value="BLR3430 PROTEIN"/>
    <property type="match status" value="1"/>
</dbReference>
<reference evidence="3" key="3">
    <citation type="submission" date="2020-02" db="EMBL/GenBank/DDBJ databases">
        <authorList>
            <person name="Matsumoto Y."/>
            <person name="Kinjo T."/>
            <person name="Motooka D."/>
            <person name="Nabeya D."/>
            <person name="Jung N."/>
            <person name="Uechi K."/>
            <person name="Horii T."/>
            <person name="Iida T."/>
            <person name="Fujita J."/>
            <person name="Nakamura S."/>
        </authorList>
    </citation>
    <scope>NUCLEOTIDE SEQUENCE</scope>
    <source>
        <strain evidence="3">JCM 12687</strain>
        <plasmid evidence="3">pJCM12687</plasmid>
    </source>
</reference>